<evidence type="ECO:0000313" key="1">
    <source>
        <dbReference type="EMBL" id="KAH6631915.1"/>
    </source>
</evidence>
<gene>
    <name evidence="1" type="ORF">F5144DRAFT_235521</name>
</gene>
<accession>A0ACB7P7K4</accession>
<dbReference type="Proteomes" id="UP000724584">
    <property type="component" value="Unassembled WGS sequence"/>
</dbReference>
<sequence>MEQSLSCNVQECGAQLTGQAVVTVCSHVICPQCASNHGFSGKAPYTCPICNQPLNASEVCEQLLQPSEEWKSIALSGLGPTVVMECAGRALSFWSYQMTNQISSQARRNGKLKDYCAELQGEIENIWGQANQRITTLTSKIRDMEREEHTLRRQCEDLRLTLENRTRELSQSQELYSKLKRRVLLGQTQDTPPSVLRSRTPVQPAATGDTGHGQAQSQLPRSILPVGARTGATNYFPASPGYSKPQNSASLMDWNQSVPSRSVPATPSSNLPVRNPRSLAFVSTPRAGVDAALSVPRSGRFHHTASVVHGNVTDGPRGFPEAQLDVASVSRPLGGRAPDISTGRPPVGRAGAVSVVPRDSPQSTARRTSQQFELPGPIFRRP</sequence>
<reference evidence="1 2" key="1">
    <citation type="journal article" date="2021" name="Nat. Commun.">
        <title>Genetic determinants of endophytism in the Arabidopsis root mycobiome.</title>
        <authorList>
            <person name="Mesny F."/>
            <person name="Miyauchi S."/>
            <person name="Thiergart T."/>
            <person name="Pickel B."/>
            <person name="Atanasova L."/>
            <person name="Karlsson M."/>
            <person name="Huettel B."/>
            <person name="Barry K.W."/>
            <person name="Haridas S."/>
            <person name="Chen C."/>
            <person name="Bauer D."/>
            <person name="Andreopoulos W."/>
            <person name="Pangilinan J."/>
            <person name="LaButti K."/>
            <person name="Riley R."/>
            <person name="Lipzen A."/>
            <person name="Clum A."/>
            <person name="Drula E."/>
            <person name="Henrissat B."/>
            <person name="Kohler A."/>
            <person name="Grigoriev I.V."/>
            <person name="Martin F.M."/>
            <person name="Hacquard S."/>
        </authorList>
    </citation>
    <scope>NUCLEOTIDE SEQUENCE [LARGE SCALE GENOMIC DNA]</scope>
    <source>
        <strain evidence="1 2">MPI-SDFR-AT-0079</strain>
    </source>
</reference>
<proteinExistence type="predicted"/>
<comment type="caution">
    <text evidence="1">The sequence shown here is derived from an EMBL/GenBank/DDBJ whole genome shotgun (WGS) entry which is preliminary data.</text>
</comment>
<evidence type="ECO:0000313" key="2">
    <source>
        <dbReference type="Proteomes" id="UP000724584"/>
    </source>
</evidence>
<keyword evidence="2" id="KW-1185">Reference proteome</keyword>
<protein>
    <submittedName>
        <fullName evidence="1">Uncharacterized protein</fullName>
    </submittedName>
</protein>
<name>A0ACB7P7K4_9PEZI</name>
<organism evidence="1 2">
    <name type="scientific">Chaetomium tenue</name>
    <dbReference type="NCBI Taxonomy" id="1854479"/>
    <lineage>
        <taxon>Eukaryota</taxon>
        <taxon>Fungi</taxon>
        <taxon>Dikarya</taxon>
        <taxon>Ascomycota</taxon>
        <taxon>Pezizomycotina</taxon>
        <taxon>Sordariomycetes</taxon>
        <taxon>Sordariomycetidae</taxon>
        <taxon>Sordariales</taxon>
        <taxon>Chaetomiaceae</taxon>
        <taxon>Chaetomium</taxon>
    </lineage>
</organism>
<dbReference type="EMBL" id="JAGIZQ010000004">
    <property type="protein sequence ID" value="KAH6631915.1"/>
    <property type="molecule type" value="Genomic_DNA"/>
</dbReference>